<keyword evidence="4 7" id="KW-0694">RNA-binding</keyword>
<feature type="domain" description="RRM" evidence="10">
    <location>
        <begin position="60"/>
        <end position="141"/>
    </location>
</feature>
<protein>
    <recommendedName>
        <fullName evidence="8">Nuclear cap-binding protein subunit 2</fullName>
    </recommendedName>
    <alternativeName>
        <fullName evidence="8">20 kDa nuclear cap-binding protein</fullName>
    </alternativeName>
</protein>
<gene>
    <name evidence="11" type="ORF">ECRASSUSDP1_LOCUS17680</name>
</gene>
<keyword evidence="12" id="KW-1185">Reference proteome</keyword>
<sequence>MASKLYEDIVKITSNEKPYIDKWAKLSDEEGNIPESTAPRGGLSEEVFAKKYLTKLGNSTTLYVGNLKTEPFCTEEHQVLEFFSFCGEVKNVIMGLNKNTGTPCGFCFVEYYNRHDAEMAKKCLNLKMLDGNEIRIDFDLGFREGKQYGRGKFGGQIRTEITNRRKLRENNYNRGEGGYNRGEGGYQRRGGYSRDYNRRGGFNRDHRDRRDFRPRRDFGDRRDHGDRRDFGNRNNYNRDTRRRERDYSGDDAEFEKYRERRNYRPYDQYKSSRRSRSGSKSSSA</sequence>
<dbReference type="PANTHER" id="PTHR18847">
    <property type="entry name" value="20 KD NUCLEAR CAP BINDING PROTEIN"/>
    <property type="match status" value="1"/>
</dbReference>
<dbReference type="GO" id="GO:0005846">
    <property type="term" value="C:nuclear cap binding complex"/>
    <property type="evidence" value="ECO:0007669"/>
    <property type="project" value="InterPro"/>
</dbReference>
<keyword evidence="6 8" id="KW-0539">Nucleus</keyword>
<feature type="region of interest" description="Disordered" evidence="9">
    <location>
        <begin position="159"/>
        <end position="284"/>
    </location>
</feature>
<dbReference type="SMART" id="SM00360">
    <property type="entry name" value="RRM"/>
    <property type="match status" value="1"/>
</dbReference>
<keyword evidence="3 8" id="KW-0507">mRNA processing</keyword>
<dbReference type="PANTHER" id="PTHR18847:SF0">
    <property type="entry name" value="NUCLEAR CAP-BINDING PROTEIN SUBUNIT 2"/>
    <property type="match status" value="1"/>
</dbReference>
<evidence type="ECO:0000256" key="9">
    <source>
        <dbReference type="SAM" id="MobiDB-lite"/>
    </source>
</evidence>
<evidence type="ECO:0000256" key="6">
    <source>
        <dbReference type="ARBA" id="ARBA00023242"/>
    </source>
</evidence>
<organism evidence="11 12">
    <name type="scientific">Euplotes crassus</name>
    <dbReference type="NCBI Taxonomy" id="5936"/>
    <lineage>
        <taxon>Eukaryota</taxon>
        <taxon>Sar</taxon>
        <taxon>Alveolata</taxon>
        <taxon>Ciliophora</taxon>
        <taxon>Intramacronucleata</taxon>
        <taxon>Spirotrichea</taxon>
        <taxon>Hypotrichia</taxon>
        <taxon>Euplotida</taxon>
        <taxon>Euplotidae</taxon>
        <taxon>Moneuplotes</taxon>
    </lineage>
</organism>
<dbReference type="GO" id="GO:0000339">
    <property type="term" value="F:RNA cap binding"/>
    <property type="evidence" value="ECO:0007669"/>
    <property type="project" value="InterPro"/>
</dbReference>
<accession>A0AAD2D0V7</accession>
<evidence type="ECO:0000256" key="1">
    <source>
        <dbReference type="ARBA" id="ARBA00004123"/>
    </source>
</evidence>
<comment type="subcellular location">
    <subcellularLocation>
        <location evidence="1 8">Nucleus</location>
    </subcellularLocation>
</comment>
<dbReference type="EMBL" id="CAMPGE010017862">
    <property type="protein sequence ID" value="CAI2376311.1"/>
    <property type="molecule type" value="Genomic_DNA"/>
</dbReference>
<comment type="similarity">
    <text evidence="2 8">Belongs to the RRM NCBP2 family.</text>
</comment>
<evidence type="ECO:0000256" key="3">
    <source>
        <dbReference type="ARBA" id="ARBA00022664"/>
    </source>
</evidence>
<evidence type="ECO:0000256" key="2">
    <source>
        <dbReference type="ARBA" id="ARBA00010725"/>
    </source>
</evidence>
<evidence type="ECO:0000256" key="5">
    <source>
        <dbReference type="ARBA" id="ARBA00023187"/>
    </source>
</evidence>
<feature type="compositionally biased region" description="Gly residues" evidence="9">
    <location>
        <begin position="175"/>
        <end position="188"/>
    </location>
</feature>
<keyword evidence="5 8" id="KW-0508">mRNA splicing</keyword>
<dbReference type="Pfam" id="PF00076">
    <property type="entry name" value="RRM_1"/>
    <property type="match status" value="1"/>
</dbReference>
<dbReference type="AlphaFoldDB" id="A0AAD2D0V7"/>
<feature type="compositionally biased region" description="Basic and acidic residues" evidence="9">
    <location>
        <begin position="195"/>
        <end position="264"/>
    </location>
</feature>
<evidence type="ECO:0000256" key="7">
    <source>
        <dbReference type="PROSITE-ProRule" id="PRU00176"/>
    </source>
</evidence>
<proteinExistence type="inferred from homology"/>
<name>A0AAD2D0V7_EUPCR</name>
<evidence type="ECO:0000256" key="4">
    <source>
        <dbReference type="ARBA" id="ARBA00022884"/>
    </source>
</evidence>
<reference evidence="11" key="1">
    <citation type="submission" date="2023-07" db="EMBL/GenBank/DDBJ databases">
        <authorList>
            <consortium name="AG Swart"/>
            <person name="Singh M."/>
            <person name="Singh A."/>
            <person name="Seah K."/>
            <person name="Emmerich C."/>
        </authorList>
    </citation>
    <scope>NUCLEOTIDE SEQUENCE</scope>
    <source>
        <strain evidence="11">DP1</strain>
    </source>
</reference>
<evidence type="ECO:0000313" key="12">
    <source>
        <dbReference type="Proteomes" id="UP001295684"/>
    </source>
</evidence>
<dbReference type="GO" id="GO:0045292">
    <property type="term" value="P:mRNA cis splicing, via spliceosome"/>
    <property type="evidence" value="ECO:0007669"/>
    <property type="project" value="InterPro"/>
</dbReference>
<dbReference type="Gene3D" id="3.30.70.330">
    <property type="match status" value="1"/>
</dbReference>
<dbReference type="Proteomes" id="UP001295684">
    <property type="component" value="Unassembled WGS sequence"/>
</dbReference>
<dbReference type="InterPro" id="IPR027157">
    <property type="entry name" value="NCBP2"/>
</dbReference>
<dbReference type="CDD" id="cd12240">
    <property type="entry name" value="RRM_NCBP2"/>
    <property type="match status" value="1"/>
</dbReference>
<dbReference type="InterPro" id="IPR034148">
    <property type="entry name" value="NCBP2_RRM"/>
</dbReference>
<dbReference type="GO" id="GO:0005634">
    <property type="term" value="C:nucleus"/>
    <property type="evidence" value="ECO:0007669"/>
    <property type="project" value="UniProtKB-SubCell"/>
</dbReference>
<comment type="caution">
    <text evidence="11">The sequence shown here is derived from an EMBL/GenBank/DDBJ whole genome shotgun (WGS) entry which is preliminary data.</text>
</comment>
<dbReference type="PROSITE" id="PS50102">
    <property type="entry name" value="RRM"/>
    <property type="match status" value="1"/>
</dbReference>
<dbReference type="SUPFAM" id="SSF54928">
    <property type="entry name" value="RNA-binding domain, RBD"/>
    <property type="match status" value="1"/>
</dbReference>
<dbReference type="InterPro" id="IPR035979">
    <property type="entry name" value="RBD_domain_sf"/>
</dbReference>
<evidence type="ECO:0000259" key="10">
    <source>
        <dbReference type="PROSITE" id="PS50102"/>
    </source>
</evidence>
<dbReference type="InterPro" id="IPR000504">
    <property type="entry name" value="RRM_dom"/>
</dbReference>
<dbReference type="InterPro" id="IPR012677">
    <property type="entry name" value="Nucleotide-bd_a/b_plait_sf"/>
</dbReference>
<evidence type="ECO:0000313" key="11">
    <source>
        <dbReference type="EMBL" id="CAI2376311.1"/>
    </source>
</evidence>
<evidence type="ECO:0000256" key="8">
    <source>
        <dbReference type="RuleBase" id="RU364036"/>
    </source>
</evidence>